<dbReference type="InterPro" id="IPR051678">
    <property type="entry name" value="AGP_Transferase"/>
</dbReference>
<organism evidence="2 3">
    <name type="scientific">Oculimacula yallundae</name>
    <dbReference type="NCBI Taxonomy" id="86028"/>
    <lineage>
        <taxon>Eukaryota</taxon>
        <taxon>Fungi</taxon>
        <taxon>Dikarya</taxon>
        <taxon>Ascomycota</taxon>
        <taxon>Pezizomycotina</taxon>
        <taxon>Leotiomycetes</taxon>
        <taxon>Helotiales</taxon>
        <taxon>Ploettnerulaceae</taxon>
        <taxon>Oculimacula</taxon>
    </lineage>
</organism>
<evidence type="ECO:0000313" key="2">
    <source>
        <dbReference type="EMBL" id="KAL2066500.1"/>
    </source>
</evidence>
<dbReference type="PANTHER" id="PTHR21310:SF58">
    <property type="entry name" value="AMINOGLYCOSIDE PHOSPHOTRANSFERASE DOMAIN-CONTAINING PROTEIN"/>
    <property type="match status" value="1"/>
</dbReference>
<keyword evidence="3" id="KW-1185">Reference proteome</keyword>
<dbReference type="Pfam" id="PF01636">
    <property type="entry name" value="APH"/>
    <property type="match status" value="1"/>
</dbReference>
<dbReference type="Proteomes" id="UP001595075">
    <property type="component" value="Unassembled WGS sequence"/>
</dbReference>
<dbReference type="Gene3D" id="3.90.1200.10">
    <property type="match status" value="1"/>
</dbReference>
<reference evidence="2 3" key="1">
    <citation type="journal article" date="2024" name="Commun. Biol.">
        <title>Comparative genomic analysis of thermophilic fungi reveals convergent evolutionary adaptations and gene losses.</title>
        <authorList>
            <person name="Steindorff A.S."/>
            <person name="Aguilar-Pontes M.V."/>
            <person name="Robinson A.J."/>
            <person name="Andreopoulos B."/>
            <person name="LaButti K."/>
            <person name="Kuo A."/>
            <person name="Mondo S."/>
            <person name="Riley R."/>
            <person name="Otillar R."/>
            <person name="Haridas S."/>
            <person name="Lipzen A."/>
            <person name="Grimwood J."/>
            <person name="Schmutz J."/>
            <person name="Clum A."/>
            <person name="Reid I.D."/>
            <person name="Moisan M.C."/>
            <person name="Butler G."/>
            <person name="Nguyen T.T.M."/>
            <person name="Dewar K."/>
            <person name="Conant G."/>
            <person name="Drula E."/>
            <person name="Henrissat B."/>
            <person name="Hansel C."/>
            <person name="Singer S."/>
            <person name="Hutchinson M.I."/>
            <person name="de Vries R.P."/>
            <person name="Natvig D.O."/>
            <person name="Powell A.J."/>
            <person name="Tsang A."/>
            <person name="Grigoriev I.V."/>
        </authorList>
    </citation>
    <scope>NUCLEOTIDE SEQUENCE [LARGE SCALE GENOMIC DNA]</scope>
    <source>
        <strain evidence="2 3">CBS 494.80</strain>
    </source>
</reference>
<protein>
    <recommendedName>
        <fullName evidence="1">Aminoglycoside phosphotransferase domain-containing protein</fullName>
    </recommendedName>
</protein>
<sequence>MTPPIGKSVCRLTPKSWMLGSSIICERITALVPPNAIASWQDNDNTFYLRERIDEDLSSPKDDFETGKIHEAGTSAAVWTTSPSIFCKVKAWVEGMELESDTIAFVKSNAPEIPVPEVVHTWIDRSWNRTFLLLRRVEGKTLDEQWTRFSLDQRRQIANEVVGFCCRLALITSSRFETATGRGVVEPFLNSTAEASHPSWKPRLIGSFSAESFHTHLSFLAPASHLISTLNTGNRFHFYHADLGPTNIMVSDRGTVTGILDWESAAYYPSFWIVVKVGISADFLLQRDRTDPRAWGVILREGFQKAGFEEGEGWVEWWRKKRGGK</sequence>
<dbReference type="SUPFAM" id="SSF56112">
    <property type="entry name" value="Protein kinase-like (PK-like)"/>
    <property type="match status" value="1"/>
</dbReference>
<feature type="domain" description="Aminoglycoside phosphotransferase" evidence="1">
    <location>
        <begin position="94"/>
        <end position="269"/>
    </location>
</feature>
<dbReference type="InterPro" id="IPR011009">
    <property type="entry name" value="Kinase-like_dom_sf"/>
</dbReference>
<dbReference type="EMBL" id="JAZHXI010000011">
    <property type="protein sequence ID" value="KAL2066500.1"/>
    <property type="molecule type" value="Genomic_DNA"/>
</dbReference>
<gene>
    <name evidence="2" type="ORF">VTL71DRAFT_2571</name>
</gene>
<evidence type="ECO:0000313" key="3">
    <source>
        <dbReference type="Proteomes" id="UP001595075"/>
    </source>
</evidence>
<proteinExistence type="predicted"/>
<evidence type="ECO:0000259" key="1">
    <source>
        <dbReference type="Pfam" id="PF01636"/>
    </source>
</evidence>
<accession>A0ABR4C9B6</accession>
<name>A0ABR4C9B6_9HELO</name>
<dbReference type="InterPro" id="IPR002575">
    <property type="entry name" value="Aminoglycoside_PTrfase"/>
</dbReference>
<dbReference type="PANTHER" id="PTHR21310">
    <property type="entry name" value="AMINOGLYCOSIDE PHOSPHOTRANSFERASE-RELATED-RELATED"/>
    <property type="match status" value="1"/>
</dbReference>
<comment type="caution">
    <text evidence="2">The sequence shown here is derived from an EMBL/GenBank/DDBJ whole genome shotgun (WGS) entry which is preliminary data.</text>
</comment>